<protein>
    <recommendedName>
        <fullName evidence="4">Terpene synthase</fullName>
        <ecNumber evidence="4">4.2.3.-</ecNumber>
    </recommendedName>
</protein>
<evidence type="ECO:0000256" key="2">
    <source>
        <dbReference type="ARBA" id="ARBA00006333"/>
    </source>
</evidence>
<dbReference type="PANTHER" id="PTHR35201">
    <property type="entry name" value="TERPENE SYNTHASE"/>
    <property type="match status" value="1"/>
</dbReference>
<dbReference type="Gene3D" id="1.10.600.10">
    <property type="entry name" value="Farnesyl Diphosphate Synthase"/>
    <property type="match status" value="1"/>
</dbReference>
<dbReference type="GO" id="GO:0008299">
    <property type="term" value="P:isoprenoid biosynthetic process"/>
    <property type="evidence" value="ECO:0007669"/>
    <property type="project" value="UniProtKB-ARBA"/>
</dbReference>
<proteinExistence type="inferred from homology"/>
<evidence type="ECO:0000256" key="3">
    <source>
        <dbReference type="ARBA" id="ARBA00022842"/>
    </source>
</evidence>
<accession>A0A401KMX6</accession>
<dbReference type="AlphaFoldDB" id="A0A401KMX6"/>
<reference evidence="5 6" key="1">
    <citation type="submission" date="2016-09" db="EMBL/GenBank/DDBJ databases">
        <title>Aspergillus awamori IFM 58123T.</title>
        <authorList>
            <person name="Kusuya Y."/>
            <person name="Shimizu M."/>
            <person name="Takahashi H."/>
            <person name="Yaguchi T."/>
        </authorList>
    </citation>
    <scope>NUCLEOTIDE SEQUENCE [LARGE SCALE GENOMIC DNA]</scope>
    <source>
        <strain evidence="5 6">IFM 58123</strain>
    </source>
</reference>
<evidence type="ECO:0000313" key="6">
    <source>
        <dbReference type="Proteomes" id="UP000286921"/>
    </source>
</evidence>
<dbReference type="InterPro" id="IPR008949">
    <property type="entry name" value="Isoprenoid_synthase_dom_sf"/>
</dbReference>
<name>A0A401KMX6_ASPAW</name>
<dbReference type="SFLD" id="SFLDS00005">
    <property type="entry name" value="Isoprenoid_Synthase_Type_I"/>
    <property type="match status" value="1"/>
</dbReference>
<dbReference type="STRING" id="105351.A0A401KMX6"/>
<keyword evidence="4" id="KW-0456">Lyase</keyword>
<evidence type="ECO:0000256" key="1">
    <source>
        <dbReference type="ARBA" id="ARBA00001946"/>
    </source>
</evidence>
<keyword evidence="4" id="KW-0479">Metal-binding</keyword>
<keyword evidence="6" id="KW-1185">Reference proteome</keyword>
<evidence type="ECO:0000256" key="4">
    <source>
        <dbReference type="RuleBase" id="RU366034"/>
    </source>
</evidence>
<evidence type="ECO:0000313" key="5">
    <source>
        <dbReference type="EMBL" id="GCB20623.1"/>
    </source>
</evidence>
<comment type="caution">
    <text evidence="5">The sequence shown here is derived from an EMBL/GenBank/DDBJ whole genome shotgun (WGS) entry which is preliminary data.</text>
</comment>
<dbReference type="GO" id="GO:0046872">
    <property type="term" value="F:metal ion binding"/>
    <property type="evidence" value="ECO:0007669"/>
    <property type="project" value="UniProtKB-KW"/>
</dbReference>
<organism evidence="5 6">
    <name type="scientific">Aspergillus awamori</name>
    <name type="common">Black koji mold</name>
    <dbReference type="NCBI Taxonomy" id="105351"/>
    <lineage>
        <taxon>Eukaryota</taxon>
        <taxon>Fungi</taxon>
        <taxon>Dikarya</taxon>
        <taxon>Ascomycota</taxon>
        <taxon>Pezizomycotina</taxon>
        <taxon>Eurotiomycetes</taxon>
        <taxon>Eurotiomycetidae</taxon>
        <taxon>Eurotiales</taxon>
        <taxon>Aspergillaceae</taxon>
        <taxon>Aspergillus</taxon>
    </lineage>
</organism>
<dbReference type="Proteomes" id="UP000286921">
    <property type="component" value="Unassembled WGS sequence"/>
</dbReference>
<dbReference type="EMBL" id="BDHI01000007">
    <property type="protein sequence ID" value="GCB20623.1"/>
    <property type="molecule type" value="Genomic_DNA"/>
</dbReference>
<dbReference type="PANTHER" id="PTHR35201:SF4">
    <property type="entry name" value="BETA-PINACENE SYNTHASE-RELATED"/>
    <property type="match status" value="1"/>
</dbReference>
<dbReference type="GO" id="GO:0010333">
    <property type="term" value="F:terpene synthase activity"/>
    <property type="evidence" value="ECO:0007669"/>
    <property type="project" value="InterPro"/>
</dbReference>
<sequence>MEQRQKLCDSLKGQYAVLPNLYSLFPDWSPELHPEYTRARDESTNPWIKRCVDFDRLLAVHFSVLLSDSFAKTPVVCRKLQEADFTTFAAVMCAKSSFEQLCTVAKWFTWYFIWDDLFDCGSLSHDSKTIKRYKHTSIEYFKHVLCHEAAYPDLSEFSEELQNALRCWDEIAEHVLTRKVLLAAMIDYVSSVDEVDSIYSGGEVPSVQQYWCRRDRTAGVHPVIATIPFIYDFDISTRDMDDTHMKLLRRHTSYLVHIQNDMFSLRKEARVGQVENLVPIIMLNENLRASQAMKVAFMFAQESARGFDEVVDEMRQTAKGRRRAVAEIFIKGCRNIVMGLTHWSYTGERYFRAGEADQNHTIYFEL</sequence>
<gene>
    <name evidence="5" type="ORF">AAWM_03508</name>
</gene>
<dbReference type="SFLD" id="SFLDG01020">
    <property type="entry name" value="Terpene_Cyclase_Like_2"/>
    <property type="match status" value="1"/>
</dbReference>
<dbReference type="EC" id="4.2.3.-" evidence="4"/>
<dbReference type="Pfam" id="PF19086">
    <property type="entry name" value="Terpene_syn_C_2"/>
    <property type="match status" value="1"/>
</dbReference>
<comment type="cofactor">
    <cofactor evidence="1 4">
        <name>Mg(2+)</name>
        <dbReference type="ChEBI" id="CHEBI:18420"/>
    </cofactor>
</comment>
<comment type="similarity">
    <text evidence="2 4">Belongs to the terpene synthase family.</text>
</comment>
<dbReference type="SUPFAM" id="SSF48576">
    <property type="entry name" value="Terpenoid synthases"/>
    <property type="match status" value="1"/>
</dbReference>
<dbReference type="InterPro" id="IPR034686">
    <property type="entry name" value="Terpene_cyclase-like_2"/>
</dbReference>
<keyword evidence="3 4" id="KW-0460">Magnesium</keyword>